<dbReference type="AlphaFoldDB" id="A0A4Y8L0R4"/>
<dbReference type="Pfam" id="PF07697">
    <property type="entry name" value="7TMR-HDED"/>
    <property type="match status" value="1"/>
</dbReference>
<feature type="transmembrane region" description="Helical" evidence="1">
    <location>
        <begin position="383"/>
        <end position="402"/>
    </location>
</feature>
<feature type="transmembrane region" description="Helical" evidence="1">
    <location>
        <begin position="12"/>
        <end position="28"/>
    </location>
</feature>
<keyword evidence="1" id="KW-0472">Membrane</keyword>
<dbReference type="InterPro" id="IPR006674">
    <property type="entry name" value="HD_domain"/>
</dbReference>
<dbReference type="Proteomes" id="UP000297861">
    <property type="component" value="Unassembled WGS sequence"/>
</dbReference>
<dbReference type="SMART" id="SM00471">
    <property type="entry name" value="HDc"/>
    <property type="match status" value="1"/>
</dbReference>
<protein>
    <submittedName>
        <fullName evidence="3">HDIG domain-containing protein</fullName>
    </submittedName>
</protein>
<keyword evidence="4" id="KW-1185">Reference proteome</keyword>
<evidence type="ECO:0000259" key="2">
    <source>
        <dbReference type="PROSITE" id="PS51831"/>
    </source>
</evidence>
<dbReference type="CDD" id="cd00077">
    <property type="entry name" value="HDc"/>
    <property type="match status" value="1"/>
</dbReference>
<dbReference type="PROSITE" id="PS51831">
    <property type="entry name" value="HD"/>
    <property type="match status" value="1"/>
</dbReference>
<feature type="transmembrane region" description="Helical" evidence="1">
    <location>
        <begin position="314"/>
        <end position="330"/>
    </location>
</feature>
<dbReference type="PANTHER" id="PTHR36442">
    <property type="entry name" value="CYCLIC-DI-AMP PHOSPHODIESTERASE PGPH"/>
    <property type="match status" value="1"/>
</dbReference>
<dbReference type="RefSeq" id="WP_035331155.1">
    <property type="nucleotide sequence ID" value="NZ_AP028867.1"/>
</dbReference>
<accession>A0A4Y8L0R4</accession>
<dbReference type="OrthoDB" id="9806952at2"/>
<comment type="caution">
    <text evidence="3">The sequence shown here is derived from an EMBL/GenBank/DDBJ whole genome shotgun (WGS) entry which is preliminary data.</text>
</comment>
<feature type="transmembrane region" description="Helical" evidence="1">
    <location>
        <begin position="414"/>
        <end position="433"/>
    </location>
</feature>
<dbReference type="Gene3D" id="1.10.3210.10">
    <property type="entry name" value="Hypothetical protein af1432"/>
    <property type="match status" value="1"/>
</dbReference>
<sequence>MEILKRKVNIPTPVLFVFAIILIAYFAPRESKVSYDESEGKPWRYGLVTAPFDFPIYKPEAQLEHERDSIMREYVGYYSQDKKRAEQSISIFTNDAKAANVGTEYISYVQRKMSEIYSTGLISATEYEKIENSSLKQLYLVSNDNIADLRAINSFYTSKLAYEKLINDAPSTLSVQTLQSLNLNNYLFDNIIQDTELSKKAKDELMMRIPFAEGNVLAGQKIIDRGEIVTAKTVHMLNSLQKMTEEKEGSGTRRNWMILGDIILISALIMAFMTYLRFFRIREYLDRRNVLFMLLMIVLFCILTSLFLKAGINVYVIPFAIATIMVRTFIDSRTAMITHLVTSLISSLMVPFPHEFLMLQVPIGFVCIFSLKDLSERSQLIKASFFILLAYASLYVGVTLALKGDFKQIDPLMFLYFGINFMFVMFAYLLVYMCEKAFGFISGVSMIELSNINKPLLQKLSEVAPGTFQHSMQVSNLAAAVASRIGANAQLVRTGALYHDIGKMTNPAYFTENQIPGMNPHTALGYKESAQIIIGHVAEGIKIAKKYNLPQQIIDFIATHHGTGKVKYFYNSYRNEHPDEDVDEADFSYPGPNPFSKETAILMMADTIEAASRSLPEYTEESISNLVERLIDSQLADKLLRNAPITFSDIEVAKSIFKDKLMTIYHSRVAYPELSKEAKEHDKEVETK</sequence>
<gene>
    <name evidence="3" type="ORF">E2605_15940</name>
</gene>
<dbReference type="NCBIfam" id="TIGR00277">
    <property type="entry name" value="HDIG"/>
    <property type="match status" value="1"/>
</dbReference>
<reference evidence="3 4" key="1">
    <citation type="submission" date="2019-03" db="EMBL/GenBank/DDBJ databases">
        <title>San Antonio Military Medical Center submission to MRSN (WRAIR), pending publication.</title>
        <authorList>
            <person name="Blyth D.M."/>
            <person name="Mccarthy S.L."/>
            <person name="Schall S.E."/>
            <person name="Stam J.A."/>
            <person name="Ong A.C."/>
            <person name="Mcgann P.T."/>
        </authorList>
    </citation>
    <scope>NUCLEOTIDE SEQUENCE [LARGE SCALE GENOMIC DNA]</scope>
    <source>
        <strain evidence="3 4">MRSN571793</strain>
    </source>
</reference>
<evidence type="ECO:0000256" key="1">
    <source>
        <dbReference type="SAM" id="Phobius"/>
    </source>
</evidence>
<keyword evidence="1" id="KW-1133">Transmembrane helix</keyword>
<dbReference type="InterPro" id="IPR006675">
    <property type="entry name" value="HDIG_dom"/>
</dbReference>
<dbReference type="SUPFAM" id="SSF109604">
    <property type="entry name" value="HD-domain/PDEase-like"/>
    <property type="match status" value="1"/>
</dbReference>
<keyword evidence="1" id="KW-0812">Transmembrane</keyword>
<dbReference type="EMBL" id="SOML01000011">
    <property type="protein sequence ID" value="TFD94250.1"/>
    <property type="molecule type" value="Genomic_DNA"/>
</dbReference>
<proteinExistence type="predicted"/>
<dbReference type="InterPro" id="IPR003607">
    <property type="entry name" value="HD/PDEase_dom"/>
</dbReference>
<feature type="transmembrane region" description="Helical" evidence="1">
    <location>
        <begin position="256"/>
        <end position="278"/>
    </location>
</feature>
<feature type="transmembrane region" description="Helical" evidence="1">
    <location>
        <begin position="290"/>
        <end position="308"/>
    </location>
</feature>
<dbReference type="Pfam" id="PF01966">
    <property type="entry name" value="HD"/>
    <property type="match status" value="1"/>
</dbReference>
<dbReference type="InterPro" id="IPR011621">
    <property type="entry name" value="Metal-dep_PHydrolase_7TM_intra"/>
</dbReference>
<evidence type="ECO:0000313" key="3">
    <source>
        <dbReference type="EMBL" id="TFD94250.1"/>
    </source>
</evidence>
<evidence type="ECO:0000313" key="4">
    <source>
        <dbReference type="Proteomes" id="UP000297861"/>
    </source>
</evidence>
<dbReference type="InterPro" id="IPR052722">
    <property type="entry name" value="PgpH_phosphodiesterase"/>
</dbReference>
<feature type="domain" description="HD" evidence="2">
    <location>
        <begin position="467"/>
        <end position="611"/>
    </location>
</feature>
<dbReference type="Pfam" id="PF07698">
    <property type="entry name" value="7TM-7TMR_HD"/>
    <property type="match status" value="1"/>
</dbReference>
<dbReference type="InterPro" id="IPR011624">
    <property type="entry name" value="Metal-dep_PHydrolase_7TM_extra"/>
</dbReference>
<name>A0A4Y8L0R4_9BACT</name>
<dbReference type="STRING" id="1121485.GCA_000426485_01344"/>
<organism evidence="3 4">
    <name type="scientific">Dysgonomonas capnocytophagoides</name>
    <dbReference type="NCBI Taxonomy" id="45254"/>
    <lineage>
        <taxon>Bacteria</taxon>
        <taxon>Pseudomonadati</taxon>
        <taxon>Bacteroidota</taxon>
        <taxon>Bacteroidia</taxon>
        <taxon>Bacteroidales</taxon>
        <taxon>Dysgonomonadaceae</taxon>
        <taxon>Dysgonomonas</taxon>
    </lineage>
</organism>
<dbReference type="PANTHER" id="PTHR36442:SF1">
    <property type="entry name" value="CYCLIC-DI-AMP PHOSPHODIESTERASE PGPH"/>
    <property type="match status" value="1"/>
</dbReference>